<evidence type="ECO:0000256" key="2">
    <source>
        <dbReference type="ARBA" id="ARBA00022448"/>
    </source>
</evidence>
<keyword evidence="4 9" id="KW-0812">Transmembrane</keyword>
<reference evidence="10" key="1">
    <citation type="journal article" date="2014" name="Int. J. Syst. Evol. Microbiol.">
        <title>Complete genome sequence of Corynebacterium casei LMG S-19264T (=DSM 44701T), isolated from a smear-ripened cheese.</title>
        <authorList>
            <consortium name="US DOE Joint Genome Institute (JGI-PGF)"/>
            <person name="Walter F."/>
            <person name="Albersmeier A."/>
            <person name="Kalinowski J."/>
            <person name="Ruckert C."/>
        </authorList>
    </citation>
    <scope>NUCLEOTIDE SEQUENCE</scope>
    <source>
        <strain evidence="10">CGMCC 1.12919</strain>
    </source>
</reference>
<keyword evidence="7 9" id="KW-0472">Membrane</keyword>
<dbReference type="AlphaFoldDB" id="A0A916TXR4"/>
<dbReference type="PANTHER" id="PTHR11795:SF445">
    <property type="entry name" value="AMINO ACID ABC TRANSPORTER PERMEASE PROTEIN"/>
    <property type="match status" value="1"/>
</dbReference>
<feature type="transmembrane region" description="Helical" evidence="9">
    <location>
        <begin position="59"/>
        <end position="79"/>
    </location>
</feature>
<evidence type="ECO:0000313" key="11">
    <source>
        <dbReference type="Proteomes" id="UP000637002"/>
    </source>
</evidence>
<gene>
    <name evidence="10" type="ORF">GCM10010994_03710</name>
</gene>
<keyword evidence="6 9" id="KW-1133">Transmembrane helix</keyword>
<name>A0A916TXR4_9HYPH</name>
<evidence type="ECO:0000256" key="3">
    <source>
        <dbReference type="ARBA" id="ARBA00022475"/>
    </source>
</evidence>
<keyword evidence="2" id="KW-0813">Transport</keyword>
<evidence type="ECO:0000256" key="6">
    <source>
        <dbReference type="ARBA" id="ARBA00022989"/>
    </source>
</evidence>
<dbReference type="InterPro" id="IPR001851">
    <property type="entry name" value="ABC_transp_permease"/>
</dbReference>
<comment type="subcellular location">
    <subcellularLocation>
        <location evidence="1">Cell membrane</location>
        <topology evidence="1">Multi-pass membrane protein</topology>
    </subcellularLocation>
</comment>
<accession>A0A916TXR4</accession>
<dbReference type="CDD" id="cd06582">
    <property type="entry name" value="TM_PBP1_LivH_like"/>
    <property type="match status" value="1"/>
</dbReference>
<dbReference type="Proteomes" id="UP000637002">
    <property type="component" value="Unassembled WGS sequence"/>
</dbReference>
<comment type="caution">
    <text evidence="10">The sequence shown here is derived from an EMBL/GenBank/DDBJ whole genome shotgun (WGS) entry which is preliminary data.</text>
</comment>
<evidence type="ECO:0000256" key="7">
    <source>
        <dbReference type="ARBA" id="ARBA00023136"/>
    </source>
</evidence>
<evidence type="ECO:0000256" key="9">
    <source>
        <dbReference type="SAM" id="Phobius"/>
    </source>
</evidence>
<protein>
    <submittedName>
        <fullName evidence="10">Branched-chain amino acid ABC transporter permease</fullName>
    </submittedName>
</protein>
<dbReference type="RefSeq" id="WP_188607414.1">
    <property type="nucleotide sequence ID" value="NZ_BMGG01000001.1"/>
</dbReference>
<sequence length="288" mass="29536">MGLDIAQTLIDGLMVGGLYATVALGITLVFGLVGILNFAHGQSVMLGAYVTFFGVQAGLGFWLSAALAVLAMAAFGAILEQLVFRRTLGDHMAGLAVSLGLIMVIENLAAATFSPDPRFVDPPVSGSIMVGPLQLSSQRLLVLAISTALIGGFYLFLQRATLGKAIRAMAQNRQGAALVGVRVSLVSRTIFTIGSALAGAAGALYASLFAVTPYMGNTPLTKGFILAALGGLGSVPGAIAAGFLLGIAESFGSRYLSASFRDGYGFILLILALLFLPTGLFGAGKARV</sequence>
<proteinExistence type="inferred from homology"/>
<feature type="transmembrane region" description="Helical" evidence="9">
    <location>
        <begin position="190"/>
        <end position="212"/>
    </location>
</feature>
<dbReference type="PANTHER" id="PTHR11795">
    <property type="entry name" value="BRANCHED-CHAIN AMINO ACID TRANSPORT SYSTEM PERMEASE PROTEIN LIVH"/>
    <property type="match status" value="1"/>
</dbReference>
<dbReference type="InterPro" id="IPR052157">
    <property type="entry name" value="BCAA_transport_permease"/>
</dbReference>
<feature type="transmembrane region" description="Helical" evidence="9">
    <location>
        <begin position="91"/>
        <end position="113"/>
    </location>
</feature>
<evidence type="ECO:0000256" key="8">
    <source>
        <dbReference type="ARBA" id="ARBA00037998"/>
    </source>
</evidence>
<feature type="transmembrane region" description="Helical" evidence="9">
    <location>
        <begin position="140"/>
        <end position="157"/>
    </location>
</feature>
<evidence type="ECO:0000256" key="1">
    <source>
        <dbReference type="ARBA" id="ARBA00004651"/>
    </source>
</evidence>
<feature type="transmembrane region" description="Helical" evidence="9">
    <location>
        <begin position="224"/>
        <end position="251"/>
    </location>
</feature>
<dbReference type="EMBL" id="BMGG01000001">
    <property type="protein sequence ID" value="GGC47820.1"/>
    <property type="molecule type" value="Genomic_DNA"/>
</dbReference>
<feature type="transmembrane region" description="Helical" evidence="9">
    <location>
        <begin position="263"/>
        <end position="283"/>
    </location>
</feature>
<feature type="transmembrane region" description="Helical" evidence="9">
    <location>
        <begin position="12"/>
        <end position="39"/>
    </location>
</feature>
<evidence type="ECO:0000313" key="10">
    <source>
        <dbReference type="EMBL" id="GGC47820.1"/>
    </source>
</evidence>
<dbReference type="GO" id="GO:0006865">
    <property type="term" value="P:amino acid transport"/>
    <property type="evidence" value="ECO:0007669"/>
    <property type="project" value="UniProtKB-KW"/>
</dbReference>
<reference evidence="10" key="2">
    <citation type="submission" date="2020-09" db="EMBL/GenBank/DDBJ databases">
        <authorList>
            <person name="Sun Q."/>
            <person name="Zhou Y."/>
        </authorList>
    </citation>
    <scope>NUCLEOTIDE SEQUENCE</scope>
    <source>
        <strain evidence="10">CGMCC 1.12919</strain>
    </source>
</reference>
<evidence type="ECO:0000256" key="5">
    <source>
        <dbReference type="ARBA" id="ARBA00022970"/>
    </source>
</evidence>
<evidence type="ECO:0000256" key="4">
    <source>
        <dbReference type="ARBA" id="ARBA00022692"/>
    </source>
</evidence>
<dbReference type="GO" id="GO:0005886">
    <property type="term" value="C:plasma membrane"/>
    <property type="evidence" value="ECO:0007669"/>
    <property type="project" value="UniProtKB-SubCell"/>
</dbReference>
<keyword evidence="11" id="KW-1185">Reference proteome</keyword>
<keyword evidence="3" id="KW-1003">Cell membrane</keyword>
<dbReference type="GO" id="GO:0022857">
    <property type="term" value="F:transmembrane transporter activity"/>
    <property type="evidence" value="ECO:0007669"/>
    <property type="project" value="InterPro"/>
</dbReference>
<comment type="similarity">
    <text evidence="8">Belongs to the binding-protein-dependent transport system permease family. LivHM subfamily.</text>
</comment>
<dbReference type="Pfam" id="PF02653">
    <property type="entry name" value="BPD_transp_2"/>
    <property type="match status" value="1"/>
</dbReference>
<keyword evidence="5" id="KW-0029">Amino-acid transport</keyword>
<organism evidence="10 11">
    <name type="scientific">Chelatococcus reniformis</name>
    <dbReference type="NCBI Taxonomy" id="1494448"/>
    <lineage>
        <taxon>Bacteria</taxon>
        <taxon>Pseudomonadati</taxon>
        <taxon>Pseudomonadota</taxon>
        <taxon>Alphaproteobacteria</taxon>
        <taxon>Hyphomicrobiales</taxon>
        <taxon>Chelatococcaceae</taxon>
        <taxon>Chelatococcus</taxon>
    </lineage>
</organism>